<keyword evidence="4" id="KW-0378">Hydrolase</keyword>
<dbReference type="PANTHER" id="PTHR33969:SF2">
    <property type="entry name" value="SEGREGATION AND CONDENSATION PROTEIN A"/>
    <property type="match status" value="1"/>
</dbReference>
<keyword evidence="3" id="KW-0175">Coiled coil</keyword>
<keyword evidence="5" id="KW-1185">Reference proteome</keyword>
<dbReference type="Proteomes" id="UP001056693">
    <property type="component" value="Unassembled WGS sequence"/>
</dbReference>
<dbReference type="Gene3D" id="6.10.250.2410">
    <property type="match status" value="1"/>
</dbReference>
<sequence>MDSQPLQYRLEAFEGPLDLLLTLISKNKIDIYDIPIAELIEQYLEQIKVMQENQLDIESEFLTMASRLVYIKSVMLLPKYEEEVEELKKELTGQLIEYAICRQIAKKFSEIYDYDSFYREESPVEYDLTYNRIHPSEDIAKAYVSAVGRGKRKLPPPESAFSVIVARKFVSVSSRIIHVMRKLWKGRRIEYQELFDACEEKSELVATFLATLELVKGKRVRVDGDGDHAIVYMIDNKENKNV</sequence>
<organism evidence="4 5">
    <name type="scientific">Ruminococcus bromii</name>
    <dbReference type="NCBI Taxonomy" id="40518"/>
    <lineage>
        <taxon>Bacteria</taxon>
        <taxon>Bacillati</taxon>
        <taxon>Bacillota</taxon>
        <taxon>Clostridia</taxon>
        <taxon>Eubacteriales</taxon>
        <taxon>Oscillospiraceae</taxon>
        <taxon>Ruminococcus</taxon>
    </lineage>
</organism>
<dbReference type="RefSeq" id="WP_249375944.1">
    <property type="nucleotide sequence ID" value="NZ_SNUZ01000003.1"/>
</dbReference>
<accession>A0ABT0NGZ5</accession>
<dbReference type="Pfam" id="PF02616">
    <property type="entry name" value="SMC_ScpA"/>
    <property type="match status" value="1"/>
</dbReference>
<dbReference type="GO" id="GO:0008233">
    <property type="term" value="F:peptidase activity"/>
    <property type="evidence" value="ECO:0007669"/>
    <property type="project" value="UniProtKB-KW"/>
</dbReference>
<dbReference type="GO" id="GO:0006508">
    <property type="term" value="P:proteolysis"/>
    <property type="evidence" value="ECO:0007669"/>
    <property type="project" value="UniProtKB-KW"/>
</dbReference>
<gene>
    <name evidence="4" type="ORF">E2N93_02090</name>
</gene>
<proteinExistence type="predicted"/>
<evidence type="ECO:0000256" key="3">
    <source>
        <dbReference type="SAM" id="Coils"/>
    </source>
</evidence>
<evidence type="ECO:0000313" key="5">
    <source>
        <dbReference type="Proteomes" id="UP001056693"/>
    </source>
</evidence>
<comment type="caution">
    <text evidence="4">The sequence shown here is derived from an EMBL/GenBank/DDBJ whole genome shotgun (WGS) entry which is preliminary data.</text>
</comment>
<reference evidence="4 5" key="1">
    <citation type="submission" date="2019-03" db="EMBL/GenBank/DDBJ databases">
        <authorList>
            <person name="Molinero N."/>
            <person name="Sanchez B."/>
            <person name="Walker A."/>
            <person name="Duncan S."/>
            <person name="Delgado S."/>
            <person name="Margolles A."/>
        </authorList>
    </citation>
    <scope>NUCLEOTIDE SEQUENCE [LARGE SCALE GENOMIC DNA]</scope>
    <source>
        <strain evidence="4 5">IPLA60002</strain>
    </source>
</reference>
<name>A0ABT0NGZ5_9FIRM</name>
<keyword evidence="1" id="KW-0159">Chromosome partition</keyword>
<protein>
    <recommendedName>
        <fullName evidence="2">Segregation and condensation protein A</fullName>
    </recommendedName>
</protein>
<evidence type="ECO:0000256" key="1">
    <source>
        <dbReference type="ARBA" id="ARBA00022829"/>
    </source>
</evidence>
<dbReference type="InterPro" id="IPR003768">
    <property type="entry name" value="ScpA"/>
</dbReference>
<evidence type="ECO:0000256" key="2">
    <source>
        <dbReference type="ARBA" id="ARBA00044777"/>
    </source>
</evidence>
<dbReference type="EMBL" id="SNUZ01000003">
    <property type="protein sequence ID" value="MCL3786819.1"/>
    <property type="molecule type" value="Genomic_DNA"/>
</dbReference>
<evidence type="ECO:0000313" key="4">
    <source>
        <dbReference type="EMBL" id="MCL3786819.1"/>
    </source>
</evidence>
<dbReference type="PANTHER" id="PTHR33969">
    <property type="entry name" value="SEGREGATION AND CONDENSATION PROTEIN A"/>
    <property type="match status" value="1"/>
</dbReference>
<feature type="coiled-coil region" evidence="3">
    <location>
        <begin position="40"/>
        <end position="97"/>
    </location>
</feature>
<keyword evidence="4" id="KW-0645">Protease</keyword>